<dbReference type="Proteomes" id="UP000586827">
    <property type="component" value="Unassembled WGS sequence"/>
</dbReference>
<evidence type="ECO:0000313" key="2">
    <source>
        <dbReference type="EMBL" id="NNH70431.1"/>
    </source>
</evidence>
<evidence type="ECO:0000313" key="3">
    <source>
        <dbReference type="Proteomes" id="UP000586827"/>
    </source>
</evidence>
<dbReference type="EMBL" id="JABELX010000004">
    <property type="protein sequence ID" value="NNH70431.1"/>
    <property type="molecule type" value="Genomic_DNA"/>
</dbReference>
<accession>A0A849CBU1</accession>
<feature type="chain" id="PRO_5039388608" evidence="1">
    <location>
        <begin position="25"/>
        <end position="759"/>
    </location>
</feature>
<reference evidence="2 3" key="1">
    <citation type="submission" date="2020-05" db="EMBL/GenBank/DDBJ databases">
        <title>MicrobeNet Type strains.</title>
        <authorList>
            <person name="Nicholson A.C."/>
        </authorList>
    </citation>
    <scope>NUCLEOTIDE SEQUENCE [LARGE SCALE GENOMIC DNA]</scope>
    <source>
        <strain evidence="2 3">JCM 3224</strain>
    </source>
</reference>
<evidence type="ECO:0000256" key="1">
    <source>
        <dbReference type="SAM" id="SignalP"/>
    </source>
</evidence>
<feature type="signal peptide" evidence="1">
    <location>
        <begin position="1"/>
        <end position="24"/>
    </location>
</feature>
<name>A0A849CBU1_9NOCA</name>
<protein>
    <submittedName>
        <fullName evidence="2">Uncharacterized protein</fullName>
    </submittedName>
</protein>
<gene>
    <name evidence="2" type="ORF">HLB23_11255</name>
</gene>
<organism evidence="2 3">
    <name type="scientific">Nocardia uniformis</name>
    <dbReference type="NCBI Taxonomy" id="53432"/>
    <lineage>
        <taxon>Bacteria</taxon>
        <taxon>Bacillati</taxon>
        <taxon>Actinomycetota</taxon>
        <taxon>Actinomycetes</taxon>
        <taxon>Mycobacteriales</taxon>
        <taxon>Nocardiaceae</taxon>
        <taxon>Nocardia</taxon>
    </lineage>
</organism>
<proteinExistence type="predicted"/>
<keyword evidence="3" id="KW-1185">Reference proteome</keyword>
<dbReference type="RefSeq" id="WP_067526732.1">
    <property type="nucleotide sequence ID" value="NZ_JABELX010000004.1"/>
</dbReference>
<comment type="caution">
    <text evidence="2">The sequence shown here is derived from an EMBL/GenBank/DDBJ whole genome shotgun (WGS) entry which is preliminary data.</text>
</comment>
<sequence length="759" mass="80120">MKSRIRSAAGAILLLTAAVLPVSCAESHPGRDANPVAQLDVERVRVPQWMRRSQPVVSVGRIIAGEAGLPWITGGSVAHPDSGATPTVWLSDDAVTWTRTPVTPEFSGSFRGVLRGGRELVALAGGVWSDGSVVSRLWTSVDRRHWTQTPLPDDFARRYRITDAYVAGESIVVTGSDQRGAARALRLDHDGANTSLIELPDPGNDAVLGVKDILGEGNSLVLVASPGPEGVPAATVSYRSIDGGKTRDAPATIADQSGHFAGVVWTGTEYVATGATRRDTSPTAPRVPAAWVSRDGAAWRHEAVPAPPTESHFRIDGSLPTWLGVPTTRDGVVTVVAAGQTAPGSALFRRGLDHEWNYLGETTVNSDTGVGGTAITVGDNTVTAILGSGATRFGRLTGTTWTDGQTLSTRDDAFDKTAPLASQQALLRTQRSTFTARPDWGYTSAGEGRLVQLVGDRLEERSWDPPDAAGLLNTRMVSDDDGATITLGTRFTGDQNIVQGWYRPNSRAGWQTIQGFGTTGSTVITTVRKTGAIWTAVGVVRANVDLETSDHAAAWTSTNGRDWVREVGEFGNGPLRSSIDDVCTLPDGSSLGVGWTEISQGRYQPAAWRARPEGWQRIRLGGLGDGDGSIGGCAVSGISIIVGARTEGRTVVLRSENGTDWTEVARAETGQTIGVPVAVPGGFAATGSWSDATHISPALWLSADGITWTPRRVLSVRDGSTATVSVYGDDLLVTMNPLIGDPLVIIRHSARVVADASTR</sequence>
<keyword evidence="1" id="KW-0732">Signal</keyword>
<dbReference type="AlphaFoldDB" id="A0A849CBU1"/>